<accession>A0A3P7DVE7</accession>
<name>A0A3P7DVE7_WUCBA</name>
<evidence type="ECO:0000256" key="1">
    <source>
        <dbReference type="SAM" id="MobiDB-lite"/>
    </source>
</evidence>
<reference evidence="2 3" key="1">
    <citation type="submission" date="2018-11" db="EMBL/GenBank/DDBJ databases">
        <authorList>
            <consortium name="Pathogen Informatics"/>
        </authorList>
    </citation>
    <scope>NUCLEOTIDE SEQUENCE [LARGE SCALE GENOMIC DNA]</scope>
</reference>
<evidence type="ECO:0000313" key="3">
    <source>
        <dbReference type="Proteomes" id="UP000270924"/>
    </source>
</evidence>
<feature type="region of interest" description="Disordered" evidence="1">
    <location>
        <begin position="1"/>
        <end position="39"/>
    </location>
</feature>
<organism evidence="2 3">
    <name type="scientific">Wuchereria bancrofti</name>
    <dbReference type="NCBI Taxonomy" id="6293"/>
    <lineage>
        <taxon>Eukaryota</taxon>
        <taxon>Metazoa</taxon>
        <taxon>Ecdysozoa</taxon>
        <taxon>Nematoda</taxon>
        <taxon>Chromadorea</taxon>
        <taxon>Rhabditida</taxon>
        <taxon>Spirurina</taxon>
        <taxon>Spiruromorpha</taxon>
        <taxon>Filarioidea</taxon>
        <taxon>Onchocercidae</taxon>
        <taxon>Wuchereria</taxon>
    </lineage>
</organism>
<evidence type="ECO:0000313" key="2">
    <source>
        <dbReference type="EMBL" id="VDM14031.1"/>
    </source>
</evidence>
<dbReference type="EMBL" id="UYWW01005268">
    <property type="protein sequence ID" value="VDM14031.1"/>
    <property type="molecule type" value="Genomic_DNA"/>
</dbReference>
<feature type="compositionally biased region" description="Basic and acidic residues" evidence="1">
    <location>
        <begin position="29"/>
        <end position="39"/>
    </location>
</feature>
<dbReference type="AlphaFoldDB" id="A0A3P7DVE7"/>
<keyword evidence="3" id="KW-1185">Reference proteome</keyword>
<proteinExistence type="predicted"/>
<sequence>MGGRRVHIRNSSPHDDLDSIGTEGSDMTDDAKRGLPLKE</sequence>
<dbReference type="Proteomes" id="UP000270924">
    <property type="component" value="Unassembled WGS sequence"/>
</dbReference>
<dbReference type="InParanoid" id="A0A3P7DVE7"/>
<protein>
    <submittedName>
        <fullName evidence="2">Uncharacterized protein</fullName>
    </submittedName>
</protein>
<gene>
    <name evidence="2" type="ORF">WBA_LOCUS7417</name>
</gene>